<comment type="caution">
    <text evidence="1">The sequence shown here is derived from an EMBL/GenBank/DDBJ whole genome shotgun (WGS) entry which is preliminary data.</text>
</comment>
<sequence length="433" mass="48266">MHHDPSHCFEETRDGTLKVCVEGNTVVPRSINGRLHILCTSLRSLHLAVKLLLSGQKYDIIIVDQLSVPIPLLKLSGARIFFYCHFPDKLQARHDTLLTRLYRAPFDWIEEVTTKEADTIAVNSRFTRSVFARAFRRITKQPKVLYPSLNLAAYDRSLDTADLNLAPLRSSRGLVVSINRFERKKDLALAIRAFHRLITTHTEYAGSLRLVMAGGYDPRVEENVQHLGELVALASKLDLVVQVVSPPTASLGFAVHEHHESRAPSPEDVQIVFLPSFSENQRTFLLTTAKCLIYTPTNEHLGIVPLEAMYNRTPVIAIGSGGPKETVVDGITGFLVKVDGDGGTKPPPPQDQIADYMHLILSGREMAKLMGEEGRKRVKEMFNLSTFGDNLESMLCEMLLYDRTPSTILPLALGTTVLILALTTRLLYLYALG</sequence>
<organism evidence="1 2">
    <name type="scientific">Spiromyces aspiralis</name>
    <dbReference type="NCBI Taxonomy" id="68401"/>
    <lineage>
        <taxon>Eukaryota</taxon>
        <taxon>Fungi</taxon>
        <taxon>Fungi incertae sedis</taxon>
        <taxon>Zoopagomycota</taxon>
        <taxon>Kickxellomycotina</taxon>
        <taxon>Kickxellomycetes</taxon>
        <taxon>Kickxellales</taxon>
        <taxon>Kickxellaceae</taxon>
        <taxon>Spiromyces</taxon>
    </lineage>
</organism>
<protein>
    <submittedName>
        <fullName evidence="1">Alpha-1,3-mannosyltransferase-like protein</fullName>
    </submittedName>
</protein>
<dbReference type="Proteomes" id="UP001145114">
    <property type="component" value="Unassembled WGS sequence"/>
</dbReference>
<proteinExistence type="predicted"/>
<accession>A0ACC1HZ81</accession>
<keyword evidence="2" id="KW-1185">Reference proteome</keyword>
<dbReference type="EMBL" id="JAMZIH010000550">
    <property type="protein sequence ID" value="KAJ1679179.1"/>
    <property type="molecule type" value="Genomic_DNA"/>
</dbReference>
<name>A0ACC1HZ81_9FUNG</name>
<evidence type="ECO:0000313" key="2">
    <source>
        <dbReference type="Proteomes" id="UP001145114"/>
    </source>
</evidence>
<reference evidence="1" key="1">
    <citation type="submission" date="2022-06" db="EMBL/GenBank/DDBJ databases">
        <title>Phylogenomic reconstructions and comparative analyses of Kickxellomycotina fungi.</title>
        <authorList>
            <person name="Reynolds N.K."/>
            <person name="Stajich J.E."/>
            <person name="Barry K."/>
            <person name="Grigoriev I.V."/>
            <person name="Crous P."/>
            <person name="Smith M.E."/>
        </authorList>
    </citation>
    <scope>NUCLEOTIDE SEQUENCE</scope>
    <source>
        <strain evidence="1">RSA 2271</strain>
    </source>
</reference>
<evidence type="ECO:0000313" key="1">
    <source>
        <dbReference type="EMBL" id="KAJ1679179.1"/>
    </source>
</evidence>
<gene>
    <name evidence="1" type="primary">ALG2</name>
    <name evidence="1" type="ORF">EV182_002578</name>
</gene>